<organism evidence="1 2">
    <name type="scientific">Vibrio rumoiensis</name>
    <dbReference type="NCBI Taxonomy" id="76258"/>
    <lineage>
        <taxon>Bacteria</taxon>
        <taxon>Pseudomonadati</taxon>
        <taxon>Pseudomonadota</taxon>
        <taxon>Gammaproteobacteria</taxon>
        <taxon>Vibrionales</taxon>
        <taxon>Vibrionaceae</taxon>
        <taxon>Vibrio</taxon>
    </lineage>
</organism>
<keyword evidence="2" id="KW-1185">Reference proteome</keyword>
<accession>A0ABW7J0D4</accession>
<comment type="caution">
    <text evidence="1">The sequence shown here is derived from an EMBL/GenBank/DDBJ whole genome shotgun (WGS) entry which is preliminary data.</text>
</comment>
<gene>
    <name evidence="1" type="ORF">ACGRQ9_18280</name>
</gene>
<proteinExistence type="predicted"/>
<dbReference type="Proteomes" id="UP001607151">
    <property type="component" value="Unassembled WGS sequence"/>
</dbReference>
<evidence type="ECO:0000313" key="2">
    <source>
        <dbReference type="Proteomes" id="UP001607151"/>
    </source>
</evidence>
<name>A0ABW7J0D4_9VIBR</name>
<sequence length="48" mass="5596">MNKELQRQLEALEATANQAETIPQGICAFYREIENNPKFADEFYHGHE</sequence>
<dbReference type="EMBL" id="JBIHSN010000005">
    <property type="protein sequence ID" value="MFH0267387.1"/>
    <property type="molecule type" value="Genomic_DNA"/>
</dbReference>
<protein>
    <submittedName>
        <fullName evidence="1">Uncharacterized protein</fullName>
    </submittedName>
</protein>
<evidence type="ECO:0000313" key="1">
    <source>
        <dbReference type="EMBL" id="MFH0267387.1"/>
    </source>
</evidence>
<reference evidence="1 2" key="1">
    <citation type="submission" date="2024-10" db="EMBL/GenBank/DDBJ databases">
        <authorList>
            <person name="Yibar A."/>
            <person name="Saticioglu I.B."/>
            <person name="Duman M."/>
            <person name="Ajmi N."/>
            <person name="Gurler F."/>
            <person name="Ay H."/>
            <person name="Onuk E."/>
            <person name="Guler S."/>
            <person name="Romalde J.L."/>
        </authorList>
    </citation>
    <scope>NUCLEOTIDE SEQUENCE [LARGE SCALE GENOMIC DNA]</scope>
    <source>
        <strain evidence="1 2">14-MA-B</strain>
    </source>
</reference>
<dbReference type="RefSeq" id="WP_394608901.1">
    <property type="nucleotide sequence ID" value="NZ_JBIHSN010000005.1"/>
</dbReference>